<evidence type="ECO:0000256" key="4">
    <source>
        <dbReference type="ARBA" id="ARBA00023015"/>
    </source>
</evidence>
<evidence type="ECO:0000256" key="1">
    <source>
        <dbReference type="ARBA" id="ARBA00018672"/>
    </source>
</evidence>
<reference evidence="13" key="1">
    <citation type="submission" date="2015-01" db="EMBL/GenBank/DDBJ databases">
        <authorList>
            <person name="Aslett M.A."/>
            <person name="De Silva N."/>
        </authorList>
    </citation>
    <scope>NUCLEOTIDE SEQUENCE</scope>
    <source>
        <strain evidence="12 15">ATCC9714</strain>
        <strain evidence="13">UMC4404</strain>
    </source>
</reference>
<comment type="function">
    <text evidence="7">May play the central regulatory role in sporulation. It may be an element of the effector pathway responsible for the activation of sporulation genes in response to nutritional stress. Spo0A may act in concert with spo0H (a sigma factor) to control the expression of some genes that are critical to the sporulation process.</text>
</comment>
<dbReference type="Gene3D" id="1.10.10.10">
    <property type="entry name" value="Winged helix-like DNA-binding domain superfamily/Winged helix DNA-binding domain"/>
    <property type="match status" value="1"/>
</dbReference>
<evidence type="ECO:0000259" key="10">
    <source>
        <dbReference type="PROSITE" id="PS50110"/>
    </source>
</evidence>
<evidence type="ECO:0000313" key="16">
    <source>
        <dbReference type="Proteomes" id="UP000049127"/>
    </source>
</evidence>
<evidence type="ECO:0000256" key="3">
    <source>
        <dbReference type="ARBA" id="ARBA00023012"/>
    </source>
</evidence>
<sequence>MKNKNILVIEDDSNIQELIVEFLSAEGYNVKSANDGIEGIQTFKKEEFDLVILDVMMPNLDGYGVCKMIRQSSNIPIIFLTALDQESDQIKGFDLMCDDYITKPFSFTLLMKRVEAVLRRTCNDSESNILTFEKLTLDLDTYQAYLDGNTIELTLKEFNILKTLIENYPQVITRENLLDNVWGYDYYGDTRVVDAHIKNIRKKIELPYIKTVKGIGYSLDKN</sequence>
<dbReference type="PROSITE" id="PS50110">
    <property type="entry name" value="RESPONSE_REGULATORY"/>
    <property type="match status" value="1"/>
</dbReference>
<dbReference type="EMBL" id="CDNY01000029">
    <property type="protein sequence ID" value="CEN31811.1"/>
    <property type="molecule type" value="Genomic_DNA"/>
</dbReference>
<dbReference type="CDD" id="cd17574">
    <property type="entry name" value="REC_OmpR"/>
    <property type="match status" value="1"/>
</dbReference>
<reference evidence="16 17" key="2">
    <citation type="submission" date="2015-01" db="EMBL/GenBank/DDBJ databases">
        <authorList>
            <person name="Aslett A.Martin."/>
            <person name="De Silva Nishadi"/>
        </authorList>
    </citation>
    <scope>NUCLEOTIDE SEQUENCE [LARGE SCALE GENOMIC DNA]</scope>
    <source>
        <strain evidence="14 16">R28058</strain>
        <strain evidence="17">UMC4404</strain>
    </source>
</reference>
<evidence type="ECO:0000259" key="11">
    <source>
        <dbReference type="PROSITE" id="PS51755"/>
    </source>
</evidence>
<proteinExistence type="predicted"/>
<keyword evidence="6" id="KW-0804">Transcription</keyword>
<dbReference type="InterPro" id="IPR036388">
    <property type="entry name" value="WH-like_DNA-bd_sf"/>
</dbReference>
<dbReference type="SUPFAM" id="SSF52172">
    <property type="entry name" value="CheY-like"/>
    <property type="match status" value="1"/>
</dbReference>
<keyword evidence="2 8" id="KW-0597">Phosphoprotein</keyword>
<evidence type="ECO:0000313" key="15">
    <source>
        <dbReference type="Proteomes" id="UP000032811"/>
    </source>
</evidence>
<dbReference type="GeneID" id="97538044"/>
<dbReference type="Gene3D" id="3.40.50.2300">
    <property type="match status" value="1"/>
</dbReference>
<dbReference type="Proteomes" id="UP000049685">
    <property type="component" value="Unassembled WGS sequence"/>
</dbReference>
<evidence type="ECO:0000256" key="9">
    <source>
        <dbReference type="PROSITE-ProRule" id="PRU01091"/>
    </source>
</evidence>
<dbReference type="EMBL" id="LN679998">
    <property type="protein sequence ID" value="CEJ74325.1"/>
    <property type="molecule type" value="Genomic_DNA"/>
</dbReference>
<evidence type="ECO:0000313" key="13">
    <source>
        <dbReference type="EMBL" id="CEN31811.1"/>
    </source>
</evidence>
<dbReference type="GO" id="GO:0000976">
    <property type="term" value="F:transcription cis-regulatory region binding"/>
    <property type="evidence" value="ECO:0007669"/>
    <property type="project" value="TreeGrafter"/>
</dbReference>
<evidence type="ECO:0000256" key="2">
    <source>
        <dbReference type="ARBA" id="ARBA00022553"/>
    </source>
</evidence>
<dbReference type="PANTHER" id="PTHR48111:SF32">
    <property type="entry name" value="STAGE 0 SPORULATION PROTEIN A HOMOLOG"/>
    <property type="match status" value="1"/>
</dbReference>
<dbReference type="InterPro" id="IPR011006">
    <property type="entry name" value="CheY-like_superfamily"/>
</dbReference>
<dbReference type="SMART" id="SM00862">
    <property type="entry name" value="Trans_reg_C"/>
    <property type="match status" value="1"/>
</dbReference>
<organism evidence="14 16">
    <name type="scientific">Paraclostridium sordellii</name>
    <name type="common">Clostridium sordellii</name>
    <dbReference type="NCBI Taxonomy" id="1505"/>
    <lineage>
        <taxon>Bacteria</taxon>
        <taxon>Bacillati</taxon>
        <taxon>Bacillota</taxon>
        <taxon>Clostridia</taxon>
        <taxon>Peptostreptococcales</taxon>
        <taxon>Peptostreptococcaceae</taxon>
        <taxon>Paraclostridium</taxon>
    </lineage>
</organism>
<dbReference type="EMBL" id="CEKZ01000003">
    <property type="protein sequence ID" value="CEQ04183.1"/>
    <property type="molecule type" value="Genomic_DNA"/>
</dbReference>
<evidence type="ECO:0000256" key="6">
    <source>
        <dbReference type="ARBA" id="ARBA00023163"/>
    </source>
</evidence>
<protein>
    <recommendedName>
        <fullName evidence="1">Stage 0 sporulation protein A homolog</fullName>
    </recommendedName>
</protein>
<dbReference type="FunFam" id="1.10.10.10:FF:000018">
    <property type="entry name" value="DNA-binding response regulator ResD"/>
    <property type="match status" value="1"/>
</dbReference>
<keyword evidence="15" id="KW-1185">Reference proteome</keyword>
<dbReference type="Pfam" id="PF00486">
    <property type="entry name" value="Trans_reg_C"/>
    <property type="match status" value="1"/>
</dbReference>
<feature type="domain" description="Response regulatory" evidence="10">
    <location>
        <begin position="5"/>
        <end position="118"/>
    </location>
</feature>
<dbReference type="Proteomes" id="UP000032811">
    <property type="component" value="Chromosome 1"/>
</dbReference>
<dbReference type="Gene3D" id="6.10.250.690">
    <property type="match status" value="1"/>
</dbReference>
<dbReference type="GO" id="GO:0006355">
    <property type="term" value="P:regulation of DNA-templated transcription"/>
    <property type="evidence" value="ECO:0007669"/>
    <property type="project" value="InterPro"/>
</dbReference>
<dbReference type="InterPro" id="IPR039420">
    <property type="entry name" value="WalR-like"/>
</dbReference>
<dbReference type="PROSITE" id="PS51755">
    <property type="entry name" value="OMPR_PHOB"/>
    <property type="match status" value="1"/>
</dbReference>
<evidence type="ECO:0000256" key="7">
    <source>
        <dbReference type="ARBA" id="ARBA00024867"/>
    </source>
</evidence>
<dbReference type="AlphaFoldDB" id="A0A0A1SJ25"/>
<dbReference type="InterPro" id="IPR001867">
    <property type="entry name" value="OmpR/PhoB-type_DNA-bd"/>
</dbReference>
<evidence type="ECO:0000313" key="12">
    <source>
        <dbReference type="EMBL" id="CEJ74325.1"/>
    </source>
</evidence>
<dbReference type="GO" id="GO:0032993">
    <property type="term" value="C:protein-DNA complex"/>
    <property type="evidence" value="ECO:0007669"/>
    <property type="project" value="TreeGrafter"/>
</dbReference>
<gene>
    <name evidence="14" type="primary">regX3_2</name>
    <name evidence="13" type="synonym">regX3_4</name>
    <name evidence="12" type="ORF">ATCC9714_22131</name>
    <name evidence="14" type="ORF">R28058_19161</name>
    <name evidence="13" type="ORF">UMC4404_29971</name>
</gene>
<accession>A0A0A1SJ25</accession>
<keyword evidence="4" id="KW-0805">Transcription regulation</keyword>
<dbReference type="InterPro" id="IPR001789">
    <property type="entry name" value="Sig_transdc_resp-reg_receiver"/>
</dbReference>
<dbReference type="Proteomes" id="UP000049127">
    <property type="component" value="Unassembled WGS sequence"/>
</dbReference>
<keyword evidence="5 9" id="KW-0238">DNA-binding</keyword>
<name>A0A0A1SJ25_PARSO</name>
<dbReference type="GO" id="GO:0005829">
    <property type="term" value="C:cytosol"/>
    <property type="evidence" value="ECO:0007669"/>
    <property type="project" value="TreeGrafter"/>
</dbReference>
<feature type="modified residue" description="4-aspartylphosphate" evidence="8">
    <location>
        <position position="54"/>
    </location>
</feature>
<dbReference type="Pfam" id="PF00072">
    <property type="entry name" value="Response_reg"/>
    <property type="match status" value="1"/>
</dbReference>
<dbReference type="CDD" id="cd00383">
    <property type="entry name" value="trans_reg_C"/>
    <property type="match status" value="1"/>
</dbReference>
<evidence type="ECO:0000256" key="8">
    <source>
        <dbReference type="PROSITE-ProRule" id="PRU00169"/>
    </source>
</evidence>
<feature type="DNA-binding region" description="OmpR/PhoB-type" evidence="9">
    <location>
        <begin position="127"/>
        <end position="221"/>
    </location>
</feature>
<evidence type="ECO:0000313" key="17">
    <source>
        <dbReference type="Proteomes" id="UP000049685"/>
    </source>
</evidence>
<dbReference type="SMART" id="SM00448">
    <property type="entry name" value="REC"/>
    <property type="match status" value="1"/>
</dbReference>
<dbReference type="FunFam" id="3.40.50.2300:FF:000001">
    <property type="entry name" value="DNA-binding response regulator PhoB"/>
    <property type="match status" value="1"/>
</dbReference>
<keyword evidence="3" id="KW-0902">Two-component regulatory system</keyword>
<dbReference type="OrthoDB" id="9790442at2"/>
<dbReference type="KEGG" id="psor:RSJ16_12250"/>
<dbReference type="RefSeq" id="WP_054631040.1">
    <property type="nucleotide sequence ID" value="NZ_BDJI01000002.1"/>
</dbReference>
<dbReference type="PANTHER" id="PTHR48111">
    <property type="entry name" value="REGULATOR OF RPOS"/>
    <property type="match status" value="1"/>
</dbReference>
<feature type="domain" description="OmpR/PhoB-type" evidence="11">
    <location>
        <begin position="127"/>
        <end position="221"/>
    </location>
</feature>
<evidence type="ECO:0000313" key="14">
    <source>
        <dbReference type="EMBL" id="CEQ04183.1"/>
    </source>
</evidence>
<dbReference type="GO" id="GO:0000156">
    <property type="term" value="F:phosphorelay response regulator activity"/>
    <property type="evidence" value="ECO:0007669"/>
    <property type="project" value="TreeGrafter"/>
</dbReference>
<evidence type="ECO:0000256" key="5">
    <source>
        <dbReference type="ARBA" id="ARBA00023125"/>
    </source>
</evidence>